<organism evidence="1">
    <name type="scientific">marine sediment metagenome</name>
    <dbReference type="NCBI Taxonomy" id="412755"/>
    <lineage>
        <taxon>unclassified sequences</taxon>
        <taxon>metagenomes</taxon>
        <taxon>ecological metagenomes</taxon>
    </lineage>
</organism>
<evidence type="ECO:0000313" key="1">
    <source>
        <dbReference type="EMBL" id="KTF05888.1"/>
    </source>
</evidence>
<protein>
    <submittedName>
        <fullName evidence="1">Uncharacterized protein</fullName>
    </submittedName>
</protein>
<proteinExistence type="predicted"/>
<name>A0A1B6NRE2_9ZZZZ</name>
<sequence>MHHNKEKLIALLASKGWSKPLIDATFELVGGFDALAEHTNVVWPMIFANNLGNQFEIDEDDSSDLLAAIKVLNGIKELSDNNMPALNAYLDTHSDDILLALRTQFDEPAARLTTISDFMLPEEADIYISTGQLKDEYKQDMVNIMVYYACYWLTEISGGLNTDRLALIDLSEITSVSLFNGQINIESKPKEKNARFIGTLEELYEVCNTYYMQMFWASTGKKRVVTGIYIKKKEPLTENIPVHINLKKLSSVVTRGSCFVELSMTSTSKSVNDRDLLCLSDDTVAKINVAGSHELELIMSENAVLDLSGNVVSGSAQIEDQSRLIALDFTADNTFSCHRLDEGSRVFANNANFHVDRRIDDDPSNFANKAADELCDEYIGYLRNQRMEE</sequence>
<comment type="caution">
    <text evidence="1">The sequence shown here is derived from an EMBL/GenBank/DDBJ whole genome shotgun (WGS) entry which is preliminary data.</text>
</comment>
<dbReference type="EMBL" id="AYSL01001504">
    <property type="protein sequence ID" value="KTF05888.1"/>
    <property type="molecule type" value="Genomic_DNA"/>
</dbReference>
<gene>
    <name evidence="1" type="ORF">MGSAQ_002617</name>
</gene>
<accession>A0A1B6NRE2</accession>
<reference evidence="1" key="1">
    <citation type="submission" date="2013-11" db="EMBL/GenBank/DDBJ databases">
        <title>Microbial diversity, functional groups and degradation webs in Northern and Southern Mediterranean and Red Sea marine crude oil polluted sites.</title>
        <authorList>
            <person name="Daffonchio D."/>
            <person name="Mapelli F."/>
            <person name="Ferrer M."/>
            <person name="Richter M."/>
            <person name="Cherif A."/>
            <person name="Malkawi H.I."/>
            <person name="Yakimov M.M."/>
            <person name="Abdel-Fattah Y.R."/>
            <person name="Blaghen M."/>
            <person name="Golyshin P.N."/>
            <person name="Kalogerakis N."/>
            <person name="Boon N."/>
            <person name="Magagnini M."/>
            <person name="Fava F."/>
        </authorList>
    </citation>
    <scope>NUCLEOTIDE SEQUENCE</scope>
</reference>
<dbReference type="AlphaFoldDB" id="A0A1B6NRE2"/>